<accession>A0A8S1Q738</accession>
<dbReference type="OMA" id="QFGPNRY"/>
<name>A0A8S1Q738_PARPR</name>
<feature type="region of interest" description="Disordered" evidence="1">
    <location>
        <begin position="114"/>
        <end position="138"/>
    </location>
</feature>
<evidence type="ECO:0000256" key="1">
    <source>
        <dbReference type="SAM" id="MobiDB-lite"/>
    </source>
</evidence>
<dbReference type="EMBL" id="CAJJDM010000151">
    <property type="protein sequence ID" value="CAD8111292.1"/>
    <property type="molecule type" value="Genomic_DNA"/>
</dbReference>
<reference evidence="2" key="1">
    <citation type="submission" date="2021-01" db="EMBL/GenBank/DDBJ databases">
        <authorList>
            <consortium name="Genoscope - CEA"/>
            <person name="William W."/>
        </authorList>
    </citation>
    <scope>NUCLEOTIDE SEQUENCE</scope>
</reference>
<evidence type="ECO:0000313" key="2">
    <source>
        <dbReference type="EMBL" id="CAD8111292.1"/>
    </source>
</evidence>
<proteinExistence type="predicted"/>
<dbReference type="Proteomes" id="UP000688137">
    <property type="component" value="Unassembled WGS sequence"/>
</dbReference>
<protein>
    <submittedName>
        <fullName evidence="2">Uncharacterized protein</fullName>
    </submittedName>
</protein>
<evidence type="ECO:0000313" key="3">
    <source>
        <dbReference type="Proteomes" id="UP000688137"/>
    </source>
</evidence>
<sequence>MIEQYELDQIIGIRNQFGPNRYQVISESLFFESHDLIDQAANIIMQQKDREQQSKFDKNDHFIIFAMNILQQKAFTQYKIFNSQFIKKFRESNSENTLITSLNKIIRENLDMTNTKKNDVNQNQGNTQSEKQQEQQKKEVQKQDVIIIELENSEISDIIRRKVNQLDEGFYIELLEKKSAYSFEFWENQDTLRQVYQKEISKLIQNMSQNQTMIYLTSKEFQLNDVKTHFEQNYTIKINSNGTEELSQDFNNNVTEKFIPLITFNQLFKEQVIYPILELSKLNRQVNFQEISNRIGCIQNQTIEVFLKLIETFENCKQIIRWVNLIENYLQEKSVSKSQVPQNQEQQQIEKIQTYLNQCYQFYDKRFQDKFYNIMQENSYDEFQNSRQKVENNQDCKDALSCTHFSIVLYEIKENALLLYQGFKIGSEIFNVLAKLDFPEKNEQSNQKQKNQTISESTEIQYVDISQISLVEKEEGRTVYTLKFLLKEENYQLILNKNQKYRNLIMEVLMKSVAIKVKQTMFNPTSRKFANKIVQQFYI</sequence>
<organism evidence="2 3">
    <name type="scientific">Paramecium primaurelia</name>
    <dbReference type="NCBI Taxonomy" id="5886"/>
    <lineage>
        <taxon>Eukaryota</taxon>
        <taxon>Sar</taxon>
        <taxon>Alveolata</taxon>
        <taxon>Ciliophora</taxon>
        <taxon>Intramacronucleata</taxon>
        <taxon>Oligohymenophorea</taxon>
        <taxon>Peniculida</taxon>
        <taxon>Parameciidae</taxon>
        <taxon>Paramecium</taxon>
    </lineage>
</organism>
<comment type="caution">
    <text evidence="2">The sequence shown here is derived from an EMBL/GenBank/DDBJ whole genome shotgun (WGS) entry which is preliminary data.</text>
</comment>
<keyword evidence="3" id="KW-1185">Reference proteome</keyword>
<gene>
    <name evidence="2" type="ORF">PPRIM_AZ9-3.1.T1470031</name>
</gene>
<dbReference type="AlphaFoldDB" id="A0A8S1Q738"/>